<organism evidence="2 3">
    <name type="scientific">Prorocentrum cordatum</name>
    <dbReference type="NCBI Taxonomy" id="2364126"/>
    <lineage>
        <taxon>Eukaryota</taxon>
        <taxon>Sar</taxon>
        <taxon>Alveolata</taxon>
        <taxon>Dinophyceae</taxon>
        <taxon>Prorocentrales</taxon>
        <taxon>Prorocentraceae</taxon>
        <taxon>Prorocentrum</taxon>
    </lineage>
</organism>
<accession>A0ABN9UR46</accession>
<dbReference type="Proteomes" id="UP001189429">
    <property type="component" value="Unassembled WGS sequence"/>
</dbReference>
<evidence type="ECO:0000313" key="3">
    <source>
        <dbReference type="Proteomes" id="UP001189429"/>
    </source>
</evidence>
<protein>
    <recommendedName>
        <fullName evidence="4">RNA-directed RNA polymerase</fullName>
    </recommendedName>
</protein>
<keyword evidence="3" id="KW-1185">Reference proteome</keyword>
<feature type="non-terminal residue" evidence="2">
    <location>
        <position position="1640"/>
    </location>
</feature>
<gene>
    <name evidence="2" type="ORF">PCOR1329_LOCUS50167</name>
</gene>
<dbReference type="EMBL" id="CAUYUJ010016067">
    <property type="protein sequence ID" value="CAK0861528.1"/>
    <property type="molecule type" value="Genomic_DNA"/>
</dbReference>
<feature type="region of interest" description="Disordered" evidence="1">
    <location>
        <begin position="66"/>
        <end position="140"/>
    </location>
</feature>
<proteinExistence type="predicted"/>
<name>A0ABN9UR46_9DINO</name>
<feature type="compositionally biased region" description="Basic and acidic residues" evidence="1">
    <location>
        <begin position="68"/>
        <end position="87"/>
    </location>
</feature>
<feature type="compositionally biased region" description="Acidic residues" evidence="1">
    <location>
        <begin position="118"/>
        <end position="128"/>
    </location>
</feature>
<evidence type="ECO:0000256" key="1">
    <source>
        <dbReference type="SAM" id="MobiDB-lite"/>
    </source>
</evidence>
<evidence type="ECO:0008006" key="4">
    <source>
        <dbReference type="Google" id="ProtNLM"/>
    </source>
</evidence>
<comment type="caution">
    <text evidence="2">The sequence shown here is derived from an EMBL/GenBank/DDBJ whole genome shotgun (WGS) entry which is preliminary data.</text>
</comment>
<evidence type="ECO:0000313" key="2">
    <source>
        <dbReference type="EMBL" id="CAK0861528.1"/>
    </source>
</evidence>
<feature type="region of interest" description="Disordered" evidence="1">
    <location>
        <begin position="1525"/>
        <end position="1567"/>
    </location>
</feature>
<sequence length="1640" mass="181815">MAGAVGGDADDVRALLRRFLSDGKDAVGDAIARLGGNDAATLGGRDFSRLAIVTAIGQWFAATSVVHPEPEGPDDHAGGDGHPHLDLKGAPMHVDMPDLDGAAGAGVPFSDDGGLGPDADEAFGEPDGGDCVGGTATPVDLSDAESDAAAAAAEKLSNAKRAEDISIFYDYQLGCDCVGNAITREIGRLPQSEFEWETIILDGMVIAISEADGEHPVRLDLSWVFNFDVRSDASNSILIVTGSKRDTVIRSLSSLRDSFTSWSLRVKHGNTAYEDLTVSKFALPRHGCYLYWSVPCLYDAFGFKRGDESKATEKTKHKYINKRWNSWASSVSALGISGFLNGKVSGESEDDDKLAIDSSRVLRFKSVSSVCLIAWMGRMGRANVQSGGLQDSDEREAVKQFLTTLVSHVLFRPGGYKFVFFASDAHLDDFGVLHGQKPFSLVVKPDGAVDFGGLAKLAKTNRKASNLLNAIQYDVLCNSLVVNFNDMMVRLFAYPAKHVAVKSFFMQMAVRVGQAVDEHLLDLAAKSSQGVVAKAGLVMELVEENVDPDHQNYLYTMAAKDVMKSTGCQFLSGAVDKSRVQTFGLETGVFALPDNRAFWAPVQDRGCRGSKPMETDGRRADRDLEVLQGLPPRSLEDVADYVGDLTIAEAISADEFEAAKKKIAERQRAFLKRKRGARGQADWRPPKRHRKSSLQWIGHLDKMLKPFLDHGACHFRQPAELEKRDKAINWPRLSICADQGSDGVCAAGFAAKVLNLNVDMPWDQTHGAHNDIMDGFREAGEYHRMAFVALRLNIPVSPWLENMRWKQVLGCAGELFDKYEHPRELPFFADMEHALMHEPAGVKFLQTDEPPVAFWEHLKTSNAFTNRGTKIMIGRYGDIIRKLRSELPHFEQRKFFYMAACQELDMLHGSAFTKMLCDNDANLDDPNADTAAKKDTSAEKKLRKQGCNQMVTGLMEMLSSDCKAKDACMVHAATPWEQWMGKSNAELRSVGAAVPFVTRQLDSEFLGTCMETFNVLDTIGSMPECGFTVATEASIANISSDQVVAEEDEIAALLAHSAIGINFHRLKRMSWMLVGWNSRSARFVRDDAVAKEDLALLRKDFENFERLQTLVGTVRGIKEVVERSSFNDVSVQQVYQVFKESDFEFTDEVMDFFKQANSRILLSQACEDSFNLLKARSTHQNRMASLTSLHNKLVNGNVLHEKHRFRSTGFSQSADIPRGACHQLSDYTIKMKDLPNDFLKVTSFKQEPFWHSPGVERLGVPFGDLPIVEFAVRTGTEDELQFAWLGEVIHLLNDMAVRKKGVHGDADSGWMLAMGSLPNGASIMWPMDLVTVKSPVGDITYFKPAQVKEPRSLYHLVSDLRGWEAQKIHWTCPHVQIMSCGGIANYKAHFKSAGIRPFANGDREDLLVVAARSCFGKMNKTWCSRLASHLGLELPSPCTLMNVLEVLIQHVLDPTPTEMMNILALRLSSLLAKEANTINMFLDVEGSWGYFGKGDGEVFDQVKKHAQQQKFERKEYRETFRKKAKVLRGPAPPAKGGAGRGRGHKGKGKGKEPEKKKLPEGDLVQTDLKPLVPPGGFIWRGNVNGSWHSHFPPFKRFSKSWHLHGHRWSAVLVLRDLWAKYHLIRGETTESCPIDGLFSE</sequence>
<reference evidence="2" key="1">
    <citation type="submission" date="2023-10" db="EMBL/GenBank/DDBJ databases">
        <authorList>
            <person name="Chen Y."/>
            <person name="Shah S."/>
            <person name="Dougan E. K."/>
            <person name="Thang M."/>
            <person name="Chan C."/>
        </authorList>
    </citation>
    <scope>NUCLEOTIDE SEQUENCE [LARGE SCALE GENOMIC DNA]</scope>
</reference>
<feature type="compositionally biased region" description="Basic and acidic residues" evidence="1">
    <location>
        <begin position="1549"/>
        <end position="1560"/>
    </location>
</feature>